<dbReference type="SMART" id="SM00919">
    <property type="entry name" value="Malic_M"/>
    <property type="match status" value="1"/>
</dbReference>
<dbReference type="InterPro" id="IPR051674">
    <property type="entry name" value="Malate_Decarboxylase"/>
</dbReference>
<dbReference type="FunFam" id="3.40.50.10380:FF:000003">
    <property type="entry name" value="NADP-dependent malic enzyme"/>
    <property type="match status" value="1"/>
</dbReference>
<dbReference type="PIRSF" id="PIRSF000106">
    <property type="entry name" value="ME"/>
    <property type="match status" value="1"/>
</dbReference>
<dbReference type="InterPro" id="IPR037062">
    <property type="entry name" value="Malic_N_dom_sf"/>
</dbReference>
<dbReference type="CDD" id="cd05311">
    <property type="entry name" value="NAD_bind_2_malic_enz"/>
    <property type="match status" value="1"/>
</dbReference>
<evidence type="ECO:0000259" key="6">
    <source>
        <dbReference type="SMART" id="SM00919"/>
    </source>
</evidence>
<dbReference type="InterPro" id="IPR001891">
    <property type="entry name" value="Malic_OxRdtase"/>
</dbReference>
<evidence type="ECO:0000259" key="7">
    <source>
        <dbReference type="SMART" id="SM01274"/>
    </source>
</evidence>
<comment type="cofactor">
    <cofactor evidence="1">
        <name>Mn(2+)</name>
        <dbReference type="ChEBI" id="CHEBI:29035"/>
    </cofactor>
</comment>
<dbReference type="SUPFAM" id="SSF53223">
    <property type="entry name" value="Aminoacid dehydrogenase-like, N-terminal domain"/>
    <property type="match status" value="1"/>
</dbReference>
<comment type="caution">
    <text evidence="8">The sequence shown here is derived from an EMBL/GenBank/DDBJ whole genome shotgun (WGS) entry which is preliminary data.</text>
</comment>
<dbReference type="PANTHER" id="PTHR43237">
    <property type="entry name" value="NADP-DEPENDENT MALIC ENZYME"/>
    <property type="match status" value="1"/>
</dbReference>
<dbReference type="EC" id="1.1.1.38" evidence="8"/>
<dbReference type="GO" id="GO:0004470">
    <property type="term" value="F:malic enzyme activity"/>
    <property type="evidence" value="ECO:0007669"/>
    <property type="project" value="InterPro"/>
</dbReference>
<evidence type="ECO:0000256" key="4">
    <source>
        <dbReference type="ARBA" id="ARBA00022723"/>
    </source>
</evidence>
<dbReference type="InterPro" id="IPR045213">
    <property type="entry name" value="Malic_NAD-bd_bact_type"/>
</dbReference>
<dbReference type="GO" id="GO:0051287">
    <property type="term" value="F:NAD binding"/>
    <property type="evidence" value="ECO:0007669"/>
    <property type="project" value="InterPro"/>
</dbReference>
<feature type="domain" description="Malic enzyme NAD-binding" evidence="6">
    <location>
        <begin position="161"/>
        <end position="384"/>
    </location>
</feature>
<organism evidence="8">
    <name type="scientific">bioreactor metagenome</name>
    <dbReference type="NCBI Taxonomy" id="1076179"/>
    <lineage>
        <taxon>unclassified sequences</taxon>
        <taxon>metagenomes</taxon>
        <taxon>ecological metagenomes</taxon>
    </lineage>
</organism>
<dbReference type="SUPFAM" id="SSF51735">
    <property type="entry name" value="NAD(P)-binding Rossmann-fold domains"/>
    <property type="match status" value="1"/>
</dbReference>
<dbReference type="InterPro" id="IPR036291">
    <property type="entry name" value="NAD(P)-bd_dom_sf"/>
</dbReference>
<accession>A0A644VWQ5</accession>
<dbReference type="Pfam" id="PF03949">
    <property type="entry name" value="Malic_M"/>
    <property type="match status" value="1"/>
</dbReference>
<dbReference type="GO" id="GO:0046872">
    <property type="term" value="F:metal ion binding"/>
    <property type="evidence" value="ECO:0007669"/>
    <property type="project" value="UniProtKB-KW"/>
</dbReference>
<dbReference type="Pfam" id="PF00390">
    <property type="entry name" value="malic"/>
    <property type="match status" value="1"/>
</dbReference>
<evidence type="ECO:0000256" key="3">
    <source>
        <dbReference type="ARBA" id="ARBA00008785"/>
    </source>
</evidence>
<keyword evidence="4" id="KW-0479">Metal-binding</keyword>
<dbReference type="InterPro" id="IPR012301">
    <property type="entry name" value="Malic_N_dom"/>
</dbReference>
<evidence type="ECO:0000256" key="5">
    <source>
        <dbReference type="ARBA" id="ARBA00023002"/>
    </source>
</evidence>
<comment type="cofactor">
    <cofactor evidence="2">
        <name>Mg(2+)</name>
        <dbReference type="ChEBI" id="CHEBI:18420"/>
    </cofactor>
</comment>
<name>A0A644VWQ5_9ZZZZ</name>
<proteinExistence type="inferred from homology"/>
<gene>
    <name evidence="8" type="ORF">SDC9_40919</name>
</gene>
<feature type="domain" description="Malic enzyme N-terminal" evidence="7">
    <location>
        <begin position="16"/>
        <end position="149"/>
    </location>
</feature>
<dbReference type="Gene3D" id="3.40.50.720">
    <property type="entry name" value="NAD(P)-binding Rossmann-like Domain"/>
    <property type="match status" value="1"/>
</dbReference>
<dbReference type="AlphaFoldDB" id="A0A644VWQ5"/>
<comment type="similarity">
    <text evidence="3">Belongs to the malic enzymes family.</text>
</comment>
<sequence>MVDLNKESLELHIKNNGKLAVCSKVPLKDGYDLSIAYTPGVAEPCRKIKDNADLSFEYTCRGNMVAIVSDGTRVLGLGDIGPAAAMPVMEGKAVLFKSFGDVDAVPICIDAKDPKVFIDMVQRLQPSFGGINLEDISSPKCYEIEDTLKKTCDIPIFHDDQHGTAIICCAALLGALRFVKKDLAEVKIVVNGCGAAGSAIGKLLHNLGAKNIIMLDSKGAIYEGREGSMDMAKAYLAKVTNTDKIKGDLGSVTKGADVLIGVSQPNVFTPEIISSMNQGIVFGLANPVPETSYEAAMAAGAAVAATGRSDAPNQVNNVCVFPGVFRGALDVRAKAITEEMKVAAVHAIADLIADEDLRQDYVVPSPFDNRVAPAVAAAVAKTAMELGIARVQKDPEEIRLNTAKRVGR</sequence>
<dbReference type="Gene3D" id="3.40.50.10380">
    <property type="entry name" value="Malic enzyme, N-terminal domain"/>
    <property type="match status" value="1"/>
</dbReference>
<evidence type="ECO:0000256" key="2">
    <source>
        <dbReference type="ARBA" id="ARBA00001946"/>
    </source>
</evidence>
<reference evidence="8" key="1">
    <citation type="submission" date="2019-08" db="EMBL/GenBank/DDBJ databases">
        <authorList>
            <person name="Kucharzyk K."/>
            <person name="Murdoch R.W."/>
            <person name="Higgins S."/>
            <person name="Loffler F."/>
        </authorList>
    </citation>
    <scope>NUCLEOTIDE SEQUENCE</scope>
</reference>
<dbReference type="FunFam" id="3.40.50.720:FF:000095">
    <property type="entry name" value="NADP-dependent malic enzyme"/>
    <property type="match status" value="1"/>
</dbReference>
<dbReference type="GO" id="GO:0016616">
    <property type="term" value="F:oxidoreductase activity, acting on the CH-OH group of donors, NAD or NADP as acceptor"/>
    <property type="evidence" value="ECO:0007669"/>
    <property type="project" value="InterPro"/>
</dbReference>
<dbReference type="EMBL" id="VSSQ01000440">
    <property type="protein sequence ID" value="MPL94763.1"/>
    <property type="molecule type" value="Genomic_DNA"/>
</dbReference>
<dbReference type="PANTHER" id="PTHR43237:SF4">
    <property type="entry name" value="NADP-DEPENDENT MALIC ENZYME"/>
    <property type="match status" value="1"/>
</dbReference>
<dbReference type="InterPro" id="IPR046346">
    <property type="entry name" value="Aminoacid_DH-like_N_sf"/>
</dbReference>
<protein>
    <submittedName>
        <fullName evidence="8">NAD-dependent malic enzyme</fullName>
        <ecNumber evidence="8">1.1.1.38</ecNumber>
    </submittedName>
</protein>
<keyword evidence="5 8" id="KW-0560">Oxidoreductase</keyword>
<evidence type="ECO:0000256" key="1">
    <source>
        <dbReference type="ARBA" id="ARBA00001936"/>
    </source>
</evidence>
<dbReference type="SMART" id="SM01274">
    <property type="entry name" value="malic"/>
    <property type="match status" value="1"/>
</dbReference>
<evidence type="ECO:0000313" key="8">
    <source>
        <dbReference type="EMBL" id="MPL94763.1"/>
    </source>
</evidence>
<dbReference type="InterPro" id="IPR012302">
    <property type="entry name" value="Malic_NAD-bd"/>
</dbReference>